<evidence type="ECO:0000256" key="1">
    <source>
        <dbReference type="ARBA" id="ARBA00005234"/>
    </source>
</evidence>
<accession>A0A2P6S9V6</accession>
<protein>
    <submittedName>
        <fullName evidence="5">Putative Ulp1 protease family catalytic domain-containing protein</fullName>
    </submittedName>
</protein>
<proteinExistence type="inferred from homology"/>
<dbReference type="Gene3D" id="3.40.395.10">
    <property type="entry name" value="Adenoviral Proteinase, Chain A"/>
    <property type="match status" value="1"/>
</dbReference>
<dbReference type="SUPFAM" id="SSF54001">
    <property type="entry name" value="Cysteine proteinases"/>
    <property type="match status" value="1"/>
</dbReference>
<comment type="similarity">
    <text evidence="1">Belongs to the peptidase C48 family.</text>
</comment>
<evidence type="ECO:0000256" key="2">
    <source>
        <dbReference type="ARBA" id="ARBA00022670"/>
    </source>
</evidence>
<dbReference type="GO" id="GO:0006508">
    <property type="term" value="P:proteolysis"/>
    <property type="evidence" value="ECO:0007669"/>
    <property type="project" value="UniProtKB-KW"/>
</dbReference>
<dbReference type="GO" id="GO:0008234">
    <property type="term" value="F:cysteine-type peptidase activity"/>
    <property type="evidence" value="ECO:0007669"/>
    <property type="project" value="InterPro"/>
</dbReference>
<evidence type="ECO:0000256" key="3">
    <source>
        <dbReference type="ARBA" id="ARBA00022801"/>
    </source>
</evidence>
<keyword evidence="3" id="KW-0378">Hydrolase</keyword>
<dbReference type="InterPro" id="IPR003653">
    <property type="entry name" value="Peptidase_C48_C"/>
</dbReference>
<feature type="domain" description="Ubiquitin-like protease family profile" evidence="4">
    <location>
        <begin position="42"/>
        <end position="86"/>
    </location>
</feature>
<evidence type="ECO:0000313" key="6">
    <source>
        <dbReference type="Proteomes" id="UP000238479"/>
    </source>
</evidence>
<dbReference type="OMA" id="WEVVKVH"/>
<dbReference type="Pfam" id="PF02902">
    <property type="entry name" value="Peptidase_C48"/>
    <property type="match status" value="1"/>
</dbReference>
<evidence type="ECO:0000313" key="5">
    <source>
        <dbReference type="EMBL" id="PRQ55478.1"/>
    </source>
</evidence>
<dbReference type="EMBL" id="PDCK01000039">
    <property type="protein sequence ID" value="PRQ55478.1"/>
    <property type="molecule type" value="Genomic_DNA"/>
</dbReference>
<organism evidence="5 6">
    <name type="scientific">Rosa chinensis</name>
    <name type="common">China rose</name>
    <dbReference type="NCBI Taxonomy" id="74649"/>
    <lineage>
        <taxon>Eukaryota</taxon>
        <taxon>Viridiplantae</taxon>
        <taxon>Streptophyta</taxon>
        <taxon>Embryophyta</taxon>
        <taxon>Tracheophyta</taxon>
        <taxon>Spermatophyta</taxon>
        <taxon>Magnoliopsida</taxon>
        <taxon>eudicotyledons</taxon>
        <taxon>Gunneridae</taxon>
        <taxon>Pentapetalae</taxon>
        <taxon>rosids</taxon>
        <taxon>fabids</taxon>
        <taxon>Rosales</taxon>
        <taxon>Rosaceae</taxon>
        <taxon>Rosoideae</taxon>
        <taxon>Rosoideae incertae sedis</taxon>
        <taxon>Rosa</taxon>
    </lineage>
</organism>
<dbReference type="AlphaFoldDB" id="A0A2P6S9V6"/>
<comment type="caution">
    <text evidence="5">The sequence shown here is derived from an EMBL/GenBank/DDBJ whole genome shotgun (WGS) entry which is preliminary data.</text>
</comment>
<evidence type="ECO:0000259" key="4">
    <source>
        <dbReference type="Pfam" id="PF02902"/>
    </source>
</evidence>
<keyword evidence="6" id="KW-1185">Reference proteome</keyword>
<name>A0A2P6S9V6_ROSCH</name>
<dbReference type="InterPro" id="IPR038765">
    <property type="entry name" value="Papain-like_cys_pep_sf"/>
</dbReference>
<gene>
    <name evidence="5" type="ORF">RchiOBHm_Chr1g0325001</name>
</gene>
<keyword evidence="2 5" id="KW-0645">Protease</keyword>
<sequence>MRNEDHLYAFVDPGRISNEAGKFEARSCALSLRLESVKLDQLILAPYNTGNHWLLAAINPFTALVYYFDPLSNININPGMKNIIELSIKMFNAQKGRKSRKPVHWEVVKVHFYFYYFL</sequence>
<dbReference type="Proteomes" id="UP000238479">
    <property type="component" value="Chromosome 1"/>
</dbReference>
<dbReference type="Gramene" id="PRQ55478">
    <property type="protein sequence ID" value="PRQ55478"/>
    <property type="gene ID" value="RchiOBHm_Chr1g0325001"/>
</dbReference>
<reference evidence="5 6" key="1">
    <citation type="journal article" date="2018" name="Nat. Genet.">
        <title>The Rosa genome provides new insights in the design of modern roses.</title>
        <authorList>
            <person name="Bendahmane M."/>
        </authorList>
    </citation>
    <scope>NUCLEOTIDE SEQUENCE [LARGE SCALE GENOMIC DNA]</scope>
    <source>
        <strain evidence="6">cv. Old Blush</strain>
    </source>
</reference>